<gene>
    <name evidence="1" type="ORF">LEP1GSC050_2202</name>
</gene>
<reference evidence="1" key="1">
    <citation type="submission" date="2013-05" db="EMBL/GenBank/DDBJ databases">
        <authorList>
            <person name="Harkins D.M."/>
            <person name="Durkin A.S."/>
            <person name="Brinkac L.M."/>
            <person name="Haft D.H."/>
            <person name="Selengut J.D."/>
            <person name="Sanka R."/>
            <person name="DePew J."/>
            <person name="Purushe J."/>
            <person name="Hartskeerl R.A."/>
            <person name="Ahmed A."/>
            <person name="van der Linden H."/>
            <person name="Goris M.G.A."/>
            <person name="Vinetz J.M."/>
            <person name="Sutton G.G."/>
            <person name="Nierman W.C."/>
            <person name="Fouts D.E."/>
        </authorList>
    </citation>
    <scope>NUCLEOTIDE SEQUENCE [LARGE SCALE GENOMIC DNA]</scope>
    <source>
        <strain evidence="1">5399</strain>
    </source>
</reference>
<organism evidence="1 2">
    <name type="scientific">Leptospira broomii serovar Hurstbridge str. 5399</name>
    <dbReference type="NCBI Taxonomy" id="1049789"/>
    <lineage>
        <taxon>Bacteria</taxon>
        <taxon>Pseudomonadati</taxon>
        <taxon>Spirochaetota</taxon>
        <taxon>Spirochaetia</taxon>
        <taxon>Leptospirales</taxon>
        <taxon>Leptospiraceae</taxon>
        <taxon>Leptospira</taxon>
    </lineage>
</organism>
<comment type="caution">
    <text evidence="1">The sequence shown here is derived from an EMBL/GenBank/DDBJ whole genome shotgun (WGS) entry which is preliminary data.</text>
</comment>
<keyword evidence="2" id="KW-1185">Reference proteome</keyword>
<evidence type="ECO:0000313" key="1">
    <source>
        <dbReference type="EMBL" id="EQA44425.1"/>
    </source>
</evidence>
<proteinExistence type="predicted"/>
<sequence>MLIEGIKRNSSGIPVRKRKARIQYRAGLFHQGIEIGVAKT</sequence>
<accession>T0EZT2</accession>
<dbReference type="AlphaFoldDB" id="T0EZT2"/>
<protein>
    <submittedName>
        <fullName evidence="1">Uncharacterized protein</fullName>
    </submittedName>
</protein>
<name>T0EZT2_9LEPT</name>
<evidence type="ECO:0000313" key="2">
    <source>
        <dbReference type="Proteomes" id="UP000015454"/>
    </source>
</evidence>
<dbReference type="STRING" id="1049789.LEP1GSC050_2202"/>
<dbReference type="Proteomes" id="UP000015454">
    <property type="component" value="Unassembled WGS sequence"/>
</dbReference>
<dbReference type="EMBL" id="AHMO02000008">
    <property type="protein sequence ID" value="EQA44425.1"/>
    <property type="molecule type" value="Genomic_DNA"/>
</dbReference>